<dbReference type="OrthoDB" id="9994780at2759"/>
<dbReference type="Pfam" id="PF06456">
    <property type="entry name" value="Arfaptin"/>
    <property type="match status" value="1"/>
</dbReference>
<dbReference type="InterPro" id="IPR010504">
    <property type="entry name" value="AH_dom"/>
</dbReference>
<dbReference type="InterPro" id="IPR030798">
    <property type="entry name" value="Arfaptin_fam"/>
</dbReference>
<dbReference type="PANTHER" id="PTHR12141:SF5">
    <property type="entry name" value="ARFAPTIN"/>
    <property type="match status" value="1"/>
</dbReference>
<dbReference type="InterPro" id="IPR027267">
    <property type="entry name" value="AH/BAR_dom_sf"/>
</dbReference>
<dbReference type="FunFam" id="1.20.1270.60:FF:000085">
    <property type="entry name" value="Predicted protein"/>
    <property type="match status" value="1"/>
</dbReference>
<dbReference type="GO" id="GO:0032588">
    <property type="term" value="C:trans-Golgi network membrane"/>
    <property type="evidence" value="ECO:0007669"/>
    <property type="project" value="TreeGrafter"/>
</dbReference>
<name>A0A9P1IHQ8_9PELO</name>
<protein>
    <recommendedName>
        <fullName evidence="3">AH domain-containing protein</fullName>
    </recommendedName>
</protein>
<dbReference type="GO" id="GO:0034315">
    <property type="term" value="P:regulation of Arp2/3 complex-mediated actin nucleation"/>
    <property type="evidence" value="ECO:0007669"/>
    <property type="project" value="TreeGrafter"/>
</dbReference>
<dbReference type="SUPFAM" id="SSF103657">
    <property type="entry name" value="BAR/IMD domain-like"/>
    <property type="match status" value="1"/>
</dbReference>
<evidence type="ECO:0000313" key="4">
    <source>
        <dbReference type="EMBL" id="CAI5444336.1"/>
    </source>
</evidence>
<feature type="compositionally biased region" description="Low complexity" evidence="2">
    <location>
        <begin position="1"/>
        <end position="11"/>
    </location>
</feature>
<dbReference type="Proteomes" id="UP001152747">
    <property type="component" value="Unassembled WGS sequence"/>
</dbReference>
<comment type="caution">
    <text evidence="4">The sequence shown here is derived from an EMBL/GenBank/DDBJ whole genome shotgun (WGS) entry which is preliminary data.</text>
</comment>
<feature type="coiled-coil region" evidence="1">
    <location>
        <begin position="226"/>
        <end position="253"/>
    </location>
</feature>
<evidence type="ECO:0000256" key="1">
    <source>
        <dbReference type="SAM" id="Coils"/>
    </source>
</evidence>
<dbReference type="PANTHER" id="PTHR12141">
    <property type="entry name" value="ARFAPTIN-RELATED"/>
    <property type="match status" value="1"/>
</dbReference>
<dbReference type="PROSITE" id="PS50870">
    <property type="entry name" value="AH"/>
    <property type="match status" value="1"/>
</dbReference>
<dbReference type="EMBL" id="CANHGI010000003">
    <property type="protein sequence ID" value="CAI5444336.1"/>
    <property type="molecule type" value="Genomic_DNA"/>
</dbReference>
<proteinExistence type="predicted"/>
<accession>A0A9P1IHQ8</accession>
<reference evidence="4" key="1">
    <citation type="submission" date="2022-11" db="EMBL/GenBank/DDBJ databases">
        <authorList>
            <person name="Kikuchi T."/>
        </authorList>
    </citation>
    <scope>NUCLEOTIDE SEQUENCE</scope>
    <source>
        <strain evidence="4">PS1010</strain>
    </source>
</reference>
<dbReference type="GO" id="GO:0006886">
    <property type="term" value="P:intracellular protein transport"/>
    <property type="evidence" value="ECO:0007669"/>
    <property type="project" value="TreeGrafter"/>
</dbReference>
<keyword evidence="1" id="KW-0175">Coiled coil</keyword>
<dbReference type="GO" id="GO:0005543">
    <property type="term" value="F:phospholipid binding"/>
    <property type="evidence" value="ECO:0007669"/>
    <property type="project" value="TreeGrafter"/>
</dbReference>
<feature type="region of interest" description="Disordered" evidence="2">
    <location>
        <begin position="1"/>
        <end position="30"/>
    </location>
</feature>
<dbReference type="GO" id="GO:0019904">
    <property type="term" value="F:protein domain specific binding"/>
    <property type="evidence" value="ECO:0007669"/>
    <property type="project" value="InterPro"/>
</dbReference>
<evidence type="ECO:0000313" key="5">
    <source>
        <dbReference type="Proteomes" id="UP001152747"/>
    </source>
</evidence>
<gene>
    <name evidence="4" type="ORF">CAMP_LOCUS6973</name>
</gene>
<sequence length="305" mass="34116">MMSDSFPTSASTPPPFGIVDPPAGQIRNSDSADVMSRIPGLPKVAEAVSNIDTAQVAAKVDKFKKWTIGTFKNSKQQLLEQMGKIEKTQDPEFEAQCEQLKDIHRRYGQIVVASKNFSNILAQMAEAEKQLSESFYQLSLKEEALKAQCTTTSETMRGVGEQASSLDTCLRFFISSMETVYNQTITDTLHTIYSTESARIEYDVDRNEISSAQESPNSKTLPAGATEKCQEKREKYENLKKDVRIKMRLLEENRISVVASQLEKLQTALAAYYSGNAKLLEKSVRDLNSIQIPQPSFIPNSNNFM</sequence>
<evidence type="ECO:0000259" key="3">
    <source>
        <dbReference type="PROSITE" id="PS50870"/>
    </source>
</evidence>
<keyword evidence="5" id="KW-1185">Reference proteome</keyword>
<dbReference type="AlphaFoldDB" id="A0A9P1IHQ8"/>
<evidence type="ECO:0000256" key="2">
    <source>
        <dbReference type="SAM" id="MobiDB-lite"/>
    </source>
</evidence>
<dbReference type="SMART" id="SM01015">
    <property type="entry name" value="Arfaptin"/>
    <property type="match status" value="1"/>
</dbReference>
<feature type="domain" description="AH" evidence="3">
    <location>
        <begin position="88"/>
        <end position="285"/>
    </location>
</feature>
<organism evidence="4 5">
    <name type="scientific">Caenorhabditis angaria</name>
    <dbReference type="NCBI Taxonomy" id="860376"/>
    <lineage>
        <taxon>Eukaryota</taxon>
        <taxon>Metazoa</taxon>
        <taxon>Ecdysozoa</taxon>
        <taxon>Nematoda</taxon>
        <taxon>Chromadorea</taxon>
        <taxon>Rhabditida</taxon>
        <taxon>Rhabditina</taxon>
        <taxon>Rhabditomorpha</taxon>
        <taxon>Rhabditoidea</taxon>
        <taxon>Rhabditidae</taxon>
        <taxon>Peloderinae</taxon>
        <taxon>Caenorhabditis</taxon>
    </lineage>
</organism>
<dbReference type="Gene3D" id="1.20.1270.60">
    <property type="entry name" value="Arfaptin homology (AH) domain/BAR domain"/>
    <property type="match status" value="1"/>
</dbReference>